<organism evidence="2 3">
    <name type="scientific">Paramormyrops kingsleyae</name>
    <dbReference type="NCBI Taxonomy" id="1676925"/>
    <lineage>
        <taxon>Eukaryota</taxon>
        <taxon>Metazoa</taxon>
        <taxon>Chordata</taxon>
        <taxon>Craniata</taxon>
        <taxon>Vertebrata</taxon>
        <taxon>Euteleostomi</taxon>
        <taxon>Actinopterygii</taxon>
        <taxon>Neopterygii</taxon>
        <taxon>Teleostei</taxon>
        <taxon>Osteoglossocephala</taxon>
        <taxon>Osteoglossomorpha</taxon>
        <taxon>Osteoglossiformes</taxon>
        <taxon>Mormyridae</taxon>
        <taxon>Paramormyrops</taxon>
    </lineage>
</organism>
<accession>A0A3B3R4E6</accession>
<dbReference type="Proteomes" id="UP000261540">
    <property type="component" value="Unplaced"/>
</dbReference>
<feature type="region of interest" description="Disordered" evidence="1">
    <location>
        <begin position="93"/>
        <end position="115"/>
    </location>
</feature>
<dbReference type="AlphaFoldDB" id="A0A3B3R4E6"/>
<feature type="region of interest" description="Disordered" evidence="1">
    <location>
        <begin position="24"/>
        <end position="54"/>
    </location>
</feature>
<dbReference type="STRING" id="1676925.ENSPKIP00000012800"/>
<protein>
    <submittedName>
        <fullName evidence="2">Uncharacterized protein</fullName>
    </submittedName>
</protein>
<sequence length="241" mass="24108">MTSCISWSVGRFVPLSSAGQPLANWGPPGSGVPGRLPVGKTPGTRPSGGPGALVLSSEPVAEKREREGAFLVNLEVTGWWAARIGWAEWGSASVPPAGPQPRCSSPVRHGKAGEGIAGHRKAGEGIAGHGKAGEGIAEYGKAGEGIAGHGKAGEGIAGHGKAEEGIAGHGKAEEGIAGYGKAGEGIAGYGKAGEGIAGYGKAGDGTGSRKKVQVTCQSQKPSVSYLTGSVSVNRRCFILHK</sequence>
<reference evidence="2" key="2">
    <citation type="submission" date="2025-09" db="UniProtKB">
        <authorList>
            <consortium name="Ensembl"/>
        </authorList>
    </citation>
    <scope>IDENTIFICATION</scope>
</reference>
<name>A0A3B3R4E6_9TELE</name>
<evidence type="ECO:0000313" key="2">
    <source>
        <dbReference type="Ensembl" id="ENSPKIP00000012800.1"/>
    </source>
</evidence>
<keyword evidence="3" id="KW-1185">Reference proteome</keyword>
<proteinExistence type="predicted"/>
<evidence type="ECO:0000313" key="3">
    <source>
        <dbReference type="Proteomes" id="UP000261540"/>
    </source>
</evidence>
<dbReference type="Ensembl" id="ENSPKIT00000037203.1">
    <property type="protein sequence ID" value="ENSPKIP00000012800.1"/>
    <property type="gene ID" value="ENSPKIG00000000477.1"/>
</dbReference>
<reference evidence="2" key="1">
    <citation type="submission" date="2025-08" db="UniProtKB">
        <authorList>
            <consortium name="Ensembl"/>
        </authorList>
    </citation>
    <scope>IDENTIFICATION</scope>
</reference>
<evidence type="ECO:0000256" key="1">
    <source>
        <dbReference type="SAM" id="MobiDB-lite"/>
    </source>
</evidence>